<feature type="compositionally biased region" description="Low complexity" evidence="1">
    <location>
        <begin position="31"/>
        <end position="46"/>
    </location>
</feature>
<feature type="compositionally biased region" description="Polar residues" evidence="1">
    <location>
        <begin position="307"/>
        <end position="320"/>
    </location>
</feature>
<feature type="compositionally biased region" description="Polar residues" evidence="1">
    <location>
        <begin position="221"/>
        <end position="237"/>
    </location>
</feature>
<organism evidence="2 3">
    <name type="scientific">Linnemannia elongata AG-77</name>
    <dbReference type="NCBI Taxonomy" id="1314771"/>
    <lineage>
        <taxon>Eukaryota</taxon>
        <taxon>Fungi</taxon>
        <taxon>Fungi incertae sedis</taxon>
        <taxon>Mucoromycota</taxon>
        <taxon>Mortierellomycotina</taxon>
        <taxon>Mortierellomycetes</taxon>
        <taxon>Mortierellales</taxon>
        <taxon>Mortierellaceae</taxon>
        <taxon>Linnemannia</taxon>
    </lineage>
</organism>
<accession>A0A197KDR2</accession>
<feature type="region of interest" description="Disordered" evidence="1">
    <location>
        <begin position="90"/>
        <end position="270"/>
    </location>
</feature>
<feature type="region of interest" description="Disordered" evidence="1">
    <location>
        <begin position="300"/>
        <end position="334"/>
    </location>
</feature>
<reference evidence="2 3" key="1">
    <citation type="submission" date="2016-05" db="EMBL/GenBank/DDBJ databases">
        <title>Genome sequencing reveals origins of a unique bacterial endosymbiosis in the earliest lineages of terrestrial Fungi.</title>
        <authorList>
            <consortium name="DOE Joint Genome Institute"/>
            <person name="Uehling J."/>
            <person name="Gryganskyi A."/>
            <person name="Hameed K."/>
            <person name="Tschaplinski T."/>
            <person name="Misztal P."/>
            <person name="Wu S."/>
            <person name="Desiro A."/>
            <person name="Vande Pol N."/>
            <person name="Du Z.-Y."/>
            <person name="Zienkiewicz A."/>
            <person name="Zienkiewicz K."/>
            <person name="Morin E."/>
            <person name="Tisserant E."/>
            <person name="Splivallo R."/>
            <person name="Hainaut M."/>
            <person name="Henrissat B."/>
            <person name="Ohm R."/>
            <person name="Kuo A."/>
            <person name="Yan J."/>
            <person name="Lipzen A."/>
            <person name="Nolan M."/>
            <person name="Labutti K."/>
            <person name="Barry K."/>
            <person name="Goldstein A."/>
            <person name="Labbe J."/>
            <person name="Schadt C."/>
            <person name="Tuskan G."/>
            <person name="Grigoriev I."/>
            <person name="Martin F."/>
            <person name="Vilgalys R."/>
            <person name="Bonito G."/>
        </authorList>
    </citation>
    <scope>NUCLEOTIDE SEQUENCE [LARGE SCALE GENOMIC DNA]</scope>
    <source>
        <strain evidence="2 3">AG-77</strain>
    </source>
</reference>
<feature type="compositionally biased region" description="Basic and acidic residues" evidence="1">
    <location>
        <begin position="321"/>
        <end position="330"/>
    </location>
</feature>
<evidence type="ECO:0000313" key="3">
    <source>
        <dbReference type="Proteomes" id="UP000078512"/>
    </source>
</evidence>
<proteinExistence type="predicted"/>
<feature type="compositionally biased region" description="Low complexity" evidence="1">
    <location>
        <begin position="90"/>
        <end position="103"/>
    </location>
</feature>
<feature type="compositionally biased region" description="Polar residues" evidence="1">
    <location>
        <begin position="120"/>
        <end position="144"/>
    </location>
</feature>
<evidence type="ECO:0000313" key="2">
    <source>
        <dbReference type="EMBL" id="OAQ35640.1"/>
    </source>
</evidence>
<gene>
    <name evidence="2" type="ORF">K457DRAFT_151610</name>
</gene>
<feature type="compositionally biased region" description="Polar residues" evidence="1">
    <location>
        <begin position="165"/>
        <end position="183"/>
    </location>
</feature>
<dbReference type="AlphaFoldDB" id="A0A197KDR2"/>
<feature type="region of interest" description="Disordered" evidence="1">
    <location>
        <begin position="1"/>
        <end position="70"/>
    </location>
</feature>
<dbReference type="Proteomes" id="UP000078512">
    <property type="component" value="Unassembled WGS sequence"/>
</dbReference>
<sequence length="388" mass="42647">MCSGKGLVDKRKRNASKQGCARHTITPSVPRRTLTRLSTTTHSTKTSSDDFSGDEIQPGHRTSAYQNVPHTGQRCNLAMYRPTVVNRQKTFNSDTNSDSSASAFEEDSIPRHTEVPVLQSRRSSSFPTPQRLQPRPQSTILQSKSKAEARTAPPDTHSRRPANAIHSTFSRPAATTHNRTESQPDMPKQLSWKQRSNVETNSESDDVELVSTIRTARRESITSSFARMETRQSNSPKQEPLPAAQLATQSKTRQERDSVHGSDLPHTALENRIGSLRTSFTEKQRLALQAIILGSQTKDAHPATFDTRPSISKTATTANRGKQDDGENKSDPLLVDSHVNVADSPTSASTDSYSGCDITILDSWISAELTTTTGGSRATNHQELSEES</sequence>
<keyword evidence="3" id="KW-1185">Reference proteome</keyword>
<evidence type="ECO:0000256" key="1">
    <source>
        <dbReference type="SAM" id="MobiDB-lite"/>
    </source>
</evidence>
<protein>
    <submittedName>
        <fullName evidence="2">Uncharacterized protein</fullName>
    </submittedName>
</protein>
<feature type="compositionally biased region" description="Polar residues" evidence="1">
    <location>
        <begin position="191"/>
        <end position="201"/>
    </location>
</feature>
<dbReference type="EMBL" id="KV442014">
    <property type="protein sequence ID" value="OAQ35640.1"/>
    <property type="molecule type" value="Genomic_DNA"/>
</dbReference>
<name>A0A197KDR2_9FUNG</name>